<name>Q98EC9_RHILO</name>
<dbReference type="HOGENOM" id="CLU_098595_0_0_5"/>
<evidence type="ECO:0000313" key="2">
    <source>
        <dbReference type="Proteomes" id="UP000000552"/>
    </source>
</evidence>
<dbReference type="KEGG" id="mlo:mll4302"/>
<organism evidence="1 2">
    <name type="scientific">Mesorhizobium japonicum (strain LMG 29417 / CECT 9101 / MAFF 303099)</name>
    <name type="common">Mesorhizobium loti (strain MAFF 303099)</name>
    <dbReference type="NCBI Taxonomy" id="266835"/>
    <lineage>
        <taxon>Bacteria</taxon>
        <taxon>Pseudomonadati</taxon>
        <taxon>Pseudomonadota</taxon>
        <taxon>Alphaproteobacteria</taxon>
        <taxon>Hyphomicrobiales</taxon>
        <taxon>Phyllobacteriaceae</taxon>
        <taxon>Mesorhizobium</taxon>
    </lineage>
</organism>
<proteinExistence type="predicted"/>
<evidence type="ECO:0000313" key="1">
    <source>
        <dbReference type="EMBL" id="BAB50991.1"/>
    </source>
</evidence>
<dbReference type="Proteomes" id="UP000000552">
    <property type="component" value="Chromosome"/>
</dbReference>
<dbReference type="EMBL" id="BA000012">
    <property type="protein sequence ID" value="BAB50991.1"/>
    <property type="molecule type" value="Genomic_DNA"/>
</dbReference>
<accession>Q98EC9</accession>
<protein>
    <submittedName>
        <fullName evidence="1">Mll4302 protein</fullName>
    </submittedName>
</protein>
<gene>
    <name evidence="1" type="ordered locus">mll4302</name>
</gene>
<dbReference type="RefSeq" id="WP_010912333.1">
    <property type="nucleotide sequence ID" value="NC_002678.2"/>
</dbReference>
<dbReference type="AlphaFoldDB" id="Q98EC9"/>
<reference evidence="1 2" key="1">
    <citation type="journal article" date="2000" name="DNA Res.">
        <title>Complete genome structure of the nitrogen-fixing symbiotic bacterium Mesorhizobium loti.</title>
        <authorList>
            <person name="Kaneko T."/>
            <person name="Nakamura Y."/>
            <person name="Sato S."/>
            <person name="Asamizu E."/>
            <person name="Kato T."/>
            <person name="Sasamoto S."/>
            <person name="Watanabe A."/>
            <person name="Idesawa K."/>
            <person name="Ishikawa A."/>
            <person name="Kawashima K."/>
            <person name="Kimura T."/>
            <person name="Kishida Y."/>
            <person name="Kiyokawa C."/>
            <person name="Kohara M."/>
            <person name="Matsumoto M."/>
            <person name="Matsuno A."/>
            <person name="Mochizuki Y."/>
            <person name="Nakayama S."/>
            <person name="Nakazaki N."/>
            <person name="Shimpo S."/>
            <person name="Sugimoto M."/>
            <person name="Takeuchi C."/>
            <person name="Yamada M."/>
            <person name="Tabata S."/>
        </authorList>
    </citation>
    <scope>NUCLEOTIDE SEQUENCE [LARGE SCALE GENOMIC DNA]</scope>
    <source>
        <strain evidence="2">LMG 29417 / CECT 9101 / MAFF 303099</strain>
    </source>
</reference>
<sequence length="248" mass="26956">MEDEKRIILCIPGLWEGRSAFVRAVAEASLPSADYVAAGMIMMHGPSKAAFEFDFCDRDEDMMRAFAGAGLVNELGKDVIDKIDSHKSVVYLLSTSSQTKETSISIAKAAAHLIKAGGLGVKVETAGKAFSADQWLERTNGDFVEIYGLMVLDSVTDGTTTYSCGMRNLGLWDSIVSGDEFQSAVKLLRGFNMYQLHESPELLAGQTFGLEAGAPRYSLSVEAQQPDGDHNLYANPFGMWRLSRVAAH</sequence>
<dbReference type="PATRIC" id="fig|266835.9.peg.3395"/>
<dbReference type="eggNOG" id="COG3779">
    <property type="taxonomic scope" value="Bacteria"/>
</dbReference>